<proteinExistence type="predicted"/>
<evidence type="ECO:0000256" key="1">
    <source>
        <dbReference type="SAM" id="Phobius"/>
    </source>
</evidence>
<evidence type="ECO:0000313" key="2">
    <source>
        <dbReference type="EMBL" id="CDT93156.1"/>
    </source>
</evidence>
<keyword evidence="3" id="KW-1185">Reference proteome</keyword>
<sequence length="47" mass="5558">MFTYLPIYLSTYLPIYLSTYQFASLFIFLIVCFIYLLKLFIGQKSGC</sequence>
<keyword evidence="1" id="KW-1133">Transmembrane helix</keyword>
<comment type="caution">
    <text evidence="2">The sequence shown here is derived from an EMBL/GenBank/DDBJ whole genome shotgun (WGS) entry which is preliminary data.</text>
</comment>
<keyword evidence="1" id="KW-0812">Transmembrane</keyword>
<dbReference type="Proteomes" id="UP000041625">
    <property type="component" value="Unassembled WGS sequence"/>
</dbReference>
<gene>
    <name evidence="2" type="ORF">VCR31J2_2230034</name>
</gene>
<reference evidence="2 3" key="1">
    <citation type="submission" date="2014-06" db="EMBL/GenBank/DDBJ databases">
        <authorList>
            <person name="Le Roux F."/>
        </authorList>
    </citation>
    <scope>NUCLEOTIDE SEQUENCE [LARGE SCALE GENOMIC DNA]</scope>
    <source>
        <strain evidence="2 3">J2-31</strain>
    </source>
</reference>
<accession>A0AA87C224</accession>
<keyword evidence="1" id="KW-0472">Membrane</keyword>
<name>A0AA87C224_9VIBR</name>
<evidence type="ECO:0000313" key="3">
    <source>
        <dbReference type="Proteomes" id="UP000041625"/>
    </source>
</evidence>
<organism evidence="2 3">
    <name type="scientific">Vibrio coralliirubri</name>
    <dbReference type="NCBI Taxonomy" id="1516159"/>
    <lineage>
        <taxon>Bacteria</taxon>
        <taxon>Pseudomonadati</taxon>
        <taxon>Pseudomonadota</taxon>
        <taxon>Gammaproteobacteria</taxon>
        <taxon>Vibrionales</taxon>
        <taxon>Vibrionaceae</taxon>
        <taxon>Vibrio</taxon>
    </lineage>
</organism>
<dbReference type="AlphaFoldDB" id="A0AA87C224"/>
<protein>
    <submittedName>
        <fullName evidence="2">Uncharacterized protein</fullName>
    </submittedName>
</protein>
<feature type="transmembrane region" description="Helical" evidence="1">
    <location>
        <begin position="20"/>
        <end position="41"/>
    </location>
</feature>
<dbReference type="EMBL" id="CCKJ01000139">
    <property type="protein sequence ID" value="CDT93156.1"/>
    <property type="molecule type" value="Genomic_DNA"/>
</dbReference>